<comment type="caution">
    <text evidence="7">The sequence shown here is derived from an EMBL/GenBank/DDBJ whole genome shotgun (WGS) entry which is preliminary data.</text>
</comment>
<feature type="compositionally biased region" description="Basic and acidic residues" evidence="6">
    <location>
        <begin position="279"/>
        <end position="294"/>
    </location>
</feature>
<keyword evidence="5" id="KW-0539">Nucleus</keyword>
<evidence type="ECO:0000313" key="7">
    <source>
        <dbReference type="EMBL" id="KAF6750660.1"/>
    </source>
</evidence>
<gene>
    <name evidence="7" type="ORF">DFP72DRAFT_817500</name>
</gene>
<evidence type="ECO:0000256" key="1">
    <source>
        <dbReference type="ARBA" id="ARBA00004123"/>
    </source>
</evidence>
<dbReference type="PANTHER" id="PTHR46481:SF10">
    <property type="entry name" value="ZINC FINGER BED DOMAIN-CONTAINING PROTEIN 39"/>
    <property type="match status" value="1"/>
</dbReference>
<keyword evidence="8" id="KW-1185">Reference proteome</keyword>
<proteinExistence type="predicted"/>
<evidence type="ECO:0000256" key="5">
    <source>
        <dbReference type="ARBA" id="ARBA00023242"/>
    </source>
</evidence>
<protein>
    <recommendedName>
        <fullName evidence="9">BED-type domain-containing protein</fullName>
    </recommendedName>
</protein>
<evidence type="ECO:0000313" key="8">
    <source>
        <dbReference type="Proteomes" id="UP000521943"/>
    </source>
</evidence>
<evidence type="ECO:0008006" key="9">
    <source>
        <dbReference type="Google" id="ProtNLM"/>
    </source>
</evidence>
<keyword evidence="2" id="KW-0479">Metal-binding</keyword>
<reference evidence="7 8" key="1">
    <citation type="submission" date="2020-07" db="EMBL/GenBank/DDBJ databases">
        <title>Comparative genomics of pyrophilous fungi reveals a link between fire events and developmental genes.</title>
        <authorList>
            <consortium name="DOE Joint Genome Institute"/>
            <person name="Steindorff A.S."/>
            <person name="Carver A."/>
            <person name="Calhoun S."/>
            <person name="Stillman K."/>
            <person name="Liu H."/>
            <person name="Lipzen A."/>
            <person name="Pangilinan J."/>
            <person name="Labutti K."/>
            <person name="Bruns T.D."/>
            <person name="Grigoriev I.V."/>
        </authorList>
    </citation>
    <scope>NUCLEOTIDE SEQUENCE [LARGE SCALE GENOMIC DNA]</scope>
    <source>
        <strain evidence="7 8">CBS 144469</strain>
    </source>
</reference>
<accession>A0A8H6HPA2</accession>
<keyword evidence="3" id="KW-0863">Zinc-finger</keyword>
<dbReference type="InterPro" id="IPR052035">
    <property type="entry name" value="ZnF_BED_domain_contain"/>
</dbReference>
<dbReference type="GO" id="GO:0008270">
    <property type="term" value="F:zinc ion binding"/>
    <property type="evidence" value="ECO:0007669"/>
    <property type="project" value="UniProtKB-KW"/>
</dbReference>
<dbReference type="Proteomes" id="UP000521943">
    <property type="component" value="Unassembled WGS sequence"/>
</dbReference>
<dbReference type="GO" id="GO:0005634">
    <property type="term" value="C:nucleus"/>
    <property type="evidence" value="ECO:0007669"/>
    <property type="project" value="UniProtKB-SubCell"/>
</dbReference>
<keyword evidence="4" id="KW-0862">Zinc</keyword>
<name>A0A8H6HPA2_9AGAR</name>
<organism evidence="7 8">
    <name type="scientific">Ephemerocybe angulata</name>
    <dbReference type="NCBI Taxonomy" id="980116"/>
    <lineage>
        <taxon>Eukaryota</taxon>
        <taxon>Fungi</taxon>
        <taxon>Dikarya</taxon>
        <taxon>Basidiomycota</taxon>
        <taxon>Agaricomycotina</taxon>
        <taxon>Agaricomycetes</taxon>
        <taxon>Agaricomycetidae</taxon>
        <taxon>Agaricales</taxon>
        <taxon>Agaricineae</taxon>
        <taxon>Psathyrellaceae</taxon>
        <taxon>Ephemerocybe</taxon>
    </lineage>
</organism>
<feature type="region of interest" description="Disordered" evidence="6">
    <location>
        <begin position="1"/>
        <end position="43"/>
    </location>
</feature>
<feature type="region of interest" description="Disordered" evidence="6">
    <location>
        <begin position="270"/>
        <end position="294"/>
    </location>
</feature>
<evidence type="ECO:0000256" key="3">
    <source>
        <dbReference type="ARBA" id="ARBA00022771"/>
    </source>
</evidence>
<feature type="non-terminal residue" evidence="7">
    <location>
        <position position="1"/>
    </location>
</feature>
<dbReference type="AlphaFoldDB" id="A0A8H6HPA2"/>
<dbReference type="OrthoDB" id="3000995at2759"/>
<evidence type="ECO:0000256" key="4">
    <source>
        <dbReference type="ARBA" id="ARBA00022833"/>
    </source>
</evidence>
<comment type="subcellular location">
    <subcellularLocation>
        <location evidence="1">Nucleus</location>
    </subcellularLocation>
</comment>
<dbReference type="PANTHER" id="PTHR46481">
    <property type="entry name" value="ZINC FINGER BED DOMAIN-CONTAINING PROTEIN 4"/>
    <property type="match status" value="1"/>
</dbReference>
<evidence type="ECO:0000256" key="2">
    <source>
        <dbReference type="ARBA" id="ARBA00022723"/>
    </source>
</evidence>
<dbReference type="EMBL" id="JACGCI010000055">
    <property type="protein sequence ID" value="KAF6750660.1"/>
    <property type="molecule type" value="Genomic_DNA"/>
</dbReference>
<sequence>SSGEESDGLSAFRKVKANDELKKNPTARGPVNTSRSEFTGPTKDTGVLKGKRVLRWTFKCKHCGAIRTFPRTVDGPNAKWEDEPTKPRTSNLAAHLRSECKEYANKQAAAADCEEGTQPEHEYNLPVIRDIMAEFLKKGELNPAHNLSWKGFLKLFALWILDDDLPWTTGESPMLRDLFKYLHINYKLPSDTSMSTTLLSLASGADFRRDDYFMAMTMDNASTNDEIYRNVSRYLVSIYGTTSHPDRHIRCLAHVLNLVVQAILADLKEADAQNEDPDEPLKNDDKNDDYLGNKDTPIHYDVSTDRDQCELEAQRDADLNMEFFDVSEFDDEIIEGIALEEEIDEELKQLGLTSPLKKVRNAPPLA</sequence>
<evidence type="ECO:0000256" key="6">
    <source>
        <dbReference type="SAM" id="MobiDB-lite"/>
    </source>
</evidence>